<dbReference type="AlphaFoldDB" id="A0AA38KCJ7"/>
<reference evidence="2" key="1">
    <citation type="submission" date="2022-08" db="EMBL/GenBank/DDBJ databases">
        <authorList>
            <consortium name="DOE Joint Genome Institute"/>
            <person name="Min B."/>
            <person name="Riley R."/>
            <person name="Sierra-Patev S."/>
            <person name="Naranjo-Ortiz M."/>
            <person name="Looney B."/>
            <person name="Konkel Z."/>
            <person name="Slot J.C."/>
            <person name="Sakamoto Y."/>
            <person name="Steenwyk J.L."/>
            <person name="Rokas A."/>
            <person name="Carro J."/>
            <person name="Camarero S."/>
            <person name="Ferreira P."/>
            <person name="Molpeceres G."/>
            <person name="Ruiz-Duenas F.J."/>
            <person name="Serrano A."/>
            <person name="Henrissat B."/>
            <person name="Drula E."/>
            <person name="Hughes K.W."/>
            <person name="Mata J.L."/>
            <person name="Ishikawa N.K."/>
            <person name="Vargas-Isla R."/>
            <person name="Ushijima S."/>
            <person name="Smith C.A."/>
            <person name="Ahrendt S."/>
            <person name="Andreopoulos W."/>
            <person name="He G."/>
            <person name="Labutti K."/>
            <person name="Lipzen A."/>
            <person name="Ng V."/>
            <person name="Sandor L."/>
            <person name="Barry K."/>
            <person name="Martinez A.T."/>
            <person name="Xiao Y."/>
            <person name="Gibbons J.G."/>
            <person name="Terashima K."/>
            <person name="Hibbett D.S."/>
            <person name="Grigoriev I.V."/>
        </authorList>
    </citation>
    <scope>NUCLEOTIDE SEQUENCE</scope>
    <source>
        <strain evidence="2">TFB10291</strain>
    </source>
</reference>
<feature type="compositionally biased region" description="Low complexity" evidence="1">
    <location>
        <begin position="696"/>
        <end position="708"/>
    </location>
</feature>
<evidence type="ECO:0000313" key="3">
    <source>
        <dbReference type="Proteomes" id="UP001163798"/>
    </source>
</evidence>
<feature type="compositionally biased region" description="Polar residues" evidence="1">
    <location>
        <begin position="684"/>
        <end position="695"/>
    </location>
</feature>
<feature type="compositionally biased region" description="Polar residues" evidence="1">
    <location>
        <begin position="305"/>
        <end position="325"/>
    </location>
</feature>
<keyword evidence="3" id="KW-1185">Reference proteome</keyword>
<feature type="region of interest" description="Disordered" evidence="1">
    <location>
        <begin position="750"/>
        <end position="772"/>
    </location>
</feature>
<dbReference type="Proteomes" id="UP001163798">
    <property type="component" value="Unassembled WGS sequence"/>
</dbReference>
<protein>
    <submittedName>
        <fullName evidence="2">Uncharacterized protein</fullName>
    </submittedName>
</protein>
<sequence>MGFLCVTRKLFPFDDRARRLEHRDFTQFRGRREPPSSLGSAGDVFINEKGKNLHVRLHESKGWSEPWDGSFKNRIPHPLYRNRYLWIVDSRLEYSSDYVIKLPKNQFFVKDFGKILNPVIQRSESDLHSPVPSMIPSRKRKDPFVDSIEGELGSASPSNSTKRGRISIASPSPGDSSKYSSPRAPLPSETISNTDHDLLNSTLTRDSQGALPVSDDEAALAKMNVAESQVDNQCTQKSSWISSYLGPARPPTVRRSSTLSLPGVEALPEPENDPNDDNTELWDEDVDELLSDEMVGCSLGRQSDKGSTGNDLHGSSTSTMNSFQKIPSDAEVRSKSHQMKTSTTISKTNKFLSPNMTARVSYQQEALEDRFQYSASPQNPVIIESDTDDADEPDDVDEPEDVAELCLPRTTSRDKTANVSTDSLVVPRSCSPPPRITHTVNMLMTSLNPISVPKEHRTRKMPSANARESACADEQAICTKQIIDLTPDDCDFQNSENSCISQTSLLASSNGSISCTSSMTGTGDSLQNAIDLDSYLDQHNTEQTTEDHCFQGKDGYESSSSDSIVNLSPEEYSASVKAFQSSRSRGYHAYNGLLNKKRPTASNPRMKQNTTMPSSGKQTKLNSTVVLPSWNSAQLSMSPTKQSASIPITNRRAEGEIENDGNLHGCRTYHFNSESVKKKDQKSKATSGHAVNTDVSSKAPPSKSLPASNRGLCAERDLSPQRWHLRLLYWKDKHSPPSQPRVVCVSCDTEARNSRRQDRSPPTVVSFPPGRSYENDMIRHARDKHQESYIYTSVVRMSKEEVEMKIVGLRARKGATWTYFYLFSNDLLA</sequence>
<accession>A0AA38KCJ7</accession>
<feature type="compositionally biased region" description="Polar residues" evidence="1">
    <location>
        <begin position="339"/>
        <end position="350"/>
    </location>
</feature>
<comment type="caution">
    <text evidence="2">The sequence shown here is derived from an EMBL/GenBank/DDBJ whole genome shotgun (WGS) entry which is preliminary data.</text>
</comment>
<feature type="region of interest" description="Disordered" evidence="1">
    <location>
        <begin position="673"/>
        <end position="712"/>
    </location>
</feature>
<feature type="compositionally biased region" description="Polar residues" evidence="1">
    <location>
        <begin position="600"/>
        <end position="619"/>
    </location>
</feature>
<dbReference type="EMBL" id="MU793518">
    <property type="protein sequence ID" value="KAJ3781858.1"/>
    <property type="molecule type" value="Genomic_DNA"/>
</dbReference>
<gene>
    <name evidence="2" type="ORF">GGU10DRAFT_409996</name>
</gene>
<organism evidence="2 3">
    <name type="scientific">Lentinula aff. detonsa</name>
    <dbReference type="NCBI Taxonomy" id="2804958"/>
    <lineage>
        <taxon>Eukaryota</taxon>
        <taxon>Fungi</taxon>
        <taxon>Dikarya</taxon>
        <taxon>Basidiomycota</taxon>
        <taxon>Agaricomycotina</taxon>
        <taxon>Agaricomycetes</taxon>
        <taxon>Agaricomycetidae</taxon>
        <taxon>Agaricales</taxon>
        <taxon>Marasmiineae</taxon>
        <taxon>Omphalotaceae</taxon>
        <taxon>Lentinula</taxon>
    </lineage>
</organism>
<proteinExistence type="predicted"/>
<evidence type="ECO:0000313" key="2">
    <source>
        <dbReference type="EMBL" id="KAJ3781858.1"/>
    </source>
</evidence>
<feature type="compositionally biased region" description="Basic and acidic residues" evidence="1">
    <location>
        <begin position="750"/>
        <end position="759"/>
    </location>
</feature>
<feature type="region of interest" description="Disordered" evidence="1">
    <location>
        <begin position="299"/>
        <end position="350"/>
    </location>
</feature>
<name>A0AA38KCJ7_9AGAR</name>
<feature type="compositionally biased region" description="Low complexity" evidence="1">
    <location>
        <begin position="170"/>
        <end position="182"/>
    </location>
</feature>
<feature type="region of interest" description="Disordered" evidence="1">
    <location>
        <begin position="148"/>
        <end position="195"/>
    </location>
</feature>
<feature type="region of interest" description="Disordered" evidence="1">
    <location>
        <begin position="594"/>
        <end position="619"/>
    </location>
</feature>
<evidence type="ECO:0000256" key="1">
    <source>
        <dbReference type="SAM" id="MobiDB-lite"/>
    </source>
</evidence>